<dbReference type="OrthoDB" id="3215237at2"/>
<evidence type="ECO:0000313" key="3">
    <source>
        <dbReference type="Proteomes" id="UP000198832"/>
    </source>
</evidence>
<feature type="compositionally biased region" description="Low complexity" evidence="1">
    <location>
        <begin position="44"/>
        <end position="56"/>
    </location>
</feature>
<dbReference type="InterPro" id="IPR011990">
    <property type="entry name" value="TPR-like_helical_dom_sf"/>
</dbReference>
<dbReference type="EMBL" id="FOLB01000009">
    <property type="protein sequence ID" value="SFC69317.1"/>
    <property type="molecule type" value="Genomic_DNA"/>
</dbReference>
<evidence type="ECO:0000313" key="2">
    <source>
        <dbReference type="EMBL" id="SFC69317.1"/>
    </source>
</evidence>
<sequence>MAEERRSSRPTKGDGAGRTGAPGRSGSDRGGKPAGQGRAGGRGASASSGKSGAGRPSGKDGAPSRRSDRPAGERKGSDRAGYDRQGSDRPGSDRKSGDRPGSDRKSSDRKGSDRAGYDRKSSDRPGSDRRSGTGRPGAGRDGAKGPQRSDRPRRDRADRSEAPARTADQKAYDGPELPEWVTGKELDRSIVAQLKGLPEKLAARVARHLAAAGSLIDSDPELAYQHAKAAKSRAQRLAVVREALGEAAYAAGHYAEALAELRAAKRMNGATAYLPIMADCHRALGQPEQAIKLAQSPSVANFVAEAKAEMTIVEAGARRDMGQFDAALRVLEQAPLMSKSRSSWVVRLRYAYADTLEAAGRPTDALMWFHRTFAIDSDELTDAAERAAALEVGRD</sequence>
<dbReference type="SUPFAM" id="SSF48452">
    <property type="entry name" value="TPR-like"/>
    <property type="match status" value="1"/>
</dbReference>
<reference evidence="2 3" key="1">
    <citation type="submission" date="2016-10" db="EMBL/GenBank/DDBJ databases">
        <authorList>
            <person name="de Groot N.N."/>
        </authorList>
    </citation>
    <scope>NUCLEOTIDE SEQUENCE [LARGE SCALE GENOMIC DNA]</scope>
    <source>
        <strain evidence="2 3">CGMCC 1.7056</strain>
    </source>
</reference>
<dbReference type="Proteomes" id="UP000198832">
    <property type="component" value="Unassembled WGS sequence"/>
</dbReference>
<accession>A0A1I1L895</accession>
<proteinExistence type="predicted"/>
<protein>
    <recommendedName>
        <fullName evidence="4">Tetratricopeptide repeat-containing protein</fullName>
    </recommendedName>
</protein>
<feature type="compositionally biased region" description="Basic and acidic residues" evidence="1">
    <location>
        <begin position="141"/>
        <end position="173"/>
    </location>
</feature>
<feature type="region of interest" description="Disordered" evidence="1">
    <location>
        <begin position="1"/>
        <end position="178"/>
    </location>
</feature>
<dbReference type="STRING" id="574651.SAMN04487968_109199"/>
<evidence type="ECO:0008006" key="4">
    <source>
        <dbReference type="Google" id="ProtNLM"/>
    </source>
</evidence>
<feature type="compositionally biased region" description="Gly residues" evidence="1">
    <location>
        <begin position="32"/>
        <end position="43"/>
    </location>
</feature>
<organism evidence="2 3">
    <name type="scientific">Nocardioides terrae</name>
    <dbReference type="NCBI Taxonomy" id="574651"/>
    <lineage>
        <taxon>Bacteria</taxon>
        <taxon>Bacillati</taxon>
        <taxon>Actinomycetota</taxon>
        <taxon>Actinomycetes</taxon>
        <taxon>Propionibacteriales</taxon>
        <taxon>Nocardioidaceae</taxon>
        <taxon>Nocardioides</taxon>
    </lineage>
</organism>
<feature type="compositionally biased region" description="Basic and acidic residues" evidence="1">
    <location>
        <begin position="62"/>
        <end position="131"/>
    </location>
</feature>
<dbReference type="AlphaFoldDB" id="A0A1I1L895"/>
<dbReference type="RefSeq" id="WP_091124692.1">
    <property type="nucleotide sequence ID" value="NZ_FOLB01000009.1"/>
</dbReference>
<keyword evidence="3" id="KW-1185">Reference proteome</keyword>
<dbReference type="Gene3D" id="1.25.40.10">
    <property type="entry name" value="Tetratricopeptide repeat domain"/>
    <property type="match status" value="1"/>
</dbReference>
<evidence type="ECO:0000256" key="1">
    <source>
        <dbReference type="SAM" id="MobiDB-lite"/>
    </source>
</evidence>
<name>A0A1I1L895_9ACTN</name>
<gene>
    <name evidence="2" type="ORF">SAMN04487968_109199</name>
</gene>